<dbReference type="Gene3D" id="1.10.10.10">
    <property type="entry name" value="Winged helix-like DNA-binding domain superfamily/Winged helix DNA-binding domain"/>
    <property type="match status" value="1"/>
</dbReference>
<sequence length="501" mass="54224">MRSRRDMTASSIPAYLRTLALAPESPVPMHRQLYFAIREAILDGSLKRGTRLPSTRTLAQDLDVSRNTVLAAFEQLTAEGYLEGVIGSGSFVTLRLPEEALQVRAEHGAHTKGKARPPGPSRRGADLIKMAGSRPRPTTFSPGMPELAAFPFELWSRLLAKHWRDPPASFLVGGEALGFRPLREAVAFYLRTARAVRCTFNNVIIVSGAQQALDLAARVLIDPGDKAWVEEPGYPGIRGALVAGGAGLVPVPVDEEGLSVAAGQSLAPDARLACVSPSHQYPLGITMSLKRRLELLEWASAADAFVLEDDYDSEYRYAGRPLAALQGLDADGRVIYVGSVSKVMFPGLRLGYMVVPDHLIDAFTAVRRLTDTHPPMLAQPALAEFIEAGHLVQHIRRMRKLYAERQAIFIDACRQELDGLVVARPAEAGMHLVVTLSQGLDDRAVASAAQAENIDAPALSGYFLGPPNRQGLLVGYTGVPEATIRRGVLGLRQAIRTVAAR</sequence>
<accession>A0A212RVQ2</accession>
<proteinExistence type="inferred from homology"/>
<dbReference type="SUPFAM" id="SSF46785">
    <property type="entry name" value="Winged helix' DNA-binding domain"/>
    <property type="match status" value="1"/>
</dbReference>
<dbReference type="GO" id="GO:0030170">
    <property type="term" value="F:pyridoxal phosphate binding"/>
    <property type="evidence" value="ECO:0007669"/>
    <property type="project" value="InterPro"/>
</dbReference>
<dbReference type="InterPro" id="IPR036390">
    <property type="entry name" value="WH_DNA-bd_sf"/>
</dbReference>
<dbReference type="GO" id="GO:0003700">
    <property type="term" value="F:DNA-binding transcription factor activity"/>
    <property type="evidence" value="ECO:0007669"/>
    <property type="project" value="InterPro"/>
</dbReference>
<dbReference type="SMART" id="SM00345">
    <property type="entry name" value="HTH_GNTR"/>
    <property type="match status" value="1"/>
</dbReference>
<evidence type="ECO:0000256" key="3">
    <source>
        <dbReference type="ARBA" id="ARBA00023015"/>
    </source>
</evidence>
<dbReference type="RefSeq" id="WP_088562657.1">
    <property type="nucleotide sequence ID" value="NZ_FYEH01000015.1"/>
</dbReference>
<evidence type="ECO:0000259" key="6">
    <source>
        <dbReference type="PROSITE" id="PS50949"/>
    </source>
</evidence>
<organism evidence="7 8">
    <name type="scientific">Arboricoccus pini</name>
    <dbReference type="NCBI Taxonomy" id="1963835"/>
    <lineage>
        <taxon>Bacteria</taxon>
        <taxon>Pseudomonadati</taxon>
        <taxon>Pseudomonadota</taxon>
        <taxon>Alphaproteobacteria</taxon>
        <taxon>Geminicoccales</taxon>
        <taxon>Geminicoccaceae</taxon>
        <taxon>Arboricoccus</taxon>
    </lineage>
</organism>
<dbReference type="EMBL" id="FYEH01000015">
    <property type="protein sequence ID" value="SNB76797.1"/>
    <property type="molecule type" value="Genomic_DNA"/>
</dbReference>
<feature type="domain" description="HTH gntR-type" evidence="6">
    <location>
        <begin position="27"/>
        <end position="95"/>
    </location>
</feature>
<evidence type="ECO:0000256" key="2">
    <source>
        <dbReference type="ARBA" id="ARBA00022898"/>
    </source>
</evidence>
<comment type="similarity">
    <text evidence="1">In the C-terminal section; belongs to the class-I pyridoxal-phosphate-dependent aminotransferase family.</text>
</comment>
<evidence type="ECO:0000256" key="4">
    <source>
        <dbReference type="ARBA" id="ARBA00023125"/>
    </source>
</evidence>
<dbReference type="CDD" id="cd00609">
    <property type="entry name" value="AAT_like"/>
    <property type="match status" value="1"/>
</dbReference>
<evidence type="ECO:0000256" key="1">
    <source>
        <dbReference type="ARBA" id="ARBA00005384"/>
    </source>
</evidence>
<dbReference type="Gene3D" id="3.40.640.10">
    <property type="entry name" value="Type I PLP-dependent aspartate aminotransferase-like (Major domain)"/>
    <property type="match status" value="1"/>
</dbReference>
<reference evidence="7 8" key="1">
    <citation type="submission" date="2017-06" db="EMBL/GenBank/DDBJ databases">
        <authorList>
            <person name="Kim H.J."/>
            <person name="Triplett B.A."/>
        </authorList>
    </citation>
    <scope>NUCLEOTIDE SEQUENCE [LARGE SCALE GENOMIC DNA]</scope>
    <source>
        <strain evidence="7 8">B29T1</strain>
    </source>
</reference>
<keyword evidence="5" id="KW-0804">Transcription</keyword>
<evidence type="ECO:0000313" key="7">
    <source>
        <dbReference type="EMBL" id="SNB76797.1"/>
    </source>
</evidence>
<dbReference type="Pfam" id="PF00392">
    <property type="entry name" value="GntR"/>
    <property type="match status" value="1"/>
</dbReference>
<dbReference type="InterPro" id="IPR051446">
    <property type="entry name" value="HTH_trans_reg/aminotransferase"/>
</dbReference>
<dbReference type="InterPro" id="IPR015421">
    <property type="entry name" value="PyrdxlP-dep_Trfase_major"/>
</dbReference>
<gene>
    <name evidence="7" type="ORF">SAMN07250955_11575</name>
</gene>
<keyword evidence="4" id="KW-0238">DNA-binding</keyword>
<dbReference type="PRINTS" id="PR00035">
    <property type="entry name" value="HTHGNTR"/>
</dbReference>
<dbReference type="InterPro" id="IPR015424">
    <property type="entry name" value="PyrdxlP-dep_Trfase"/>
</dbReference>
<dbReference type="PROSITE" id="PS50949">
    <property type="entry name" value="HTH_GNTR"/>
    <property type="match status" value="1"/>
</dbReference>
<keyword evidence="2" id="KW-0663">Pyridoxal phosphate</keyword>
<name>A0A212RVQ2_9PROT</name>
<dbReference type="Pfam" id="PF00155">
    <property type="entry name" value="Aminotran_1_2"/>
    <property type="match status" value="1"/>
</dbReference>
<dbReference type="CDD" id="cd07377">
    <property type="entry name" value="WHTH_GntR"/>
    <property type="match status" value="1"/>
</dbReference>
<keyword evidence="3" id="KW-0805">Transcription regulation</keyword>
<protein>
    <submittedName>
        <fullName evidence="7">Transcriptional regulator, GntR family</fullName>
    </submittedName>
</protein>
<dbReference type="InterPro" id="IPR000524">
    <property type="entry name" value="Tscrpt_reg_HTH_GntR"/>
</dbReference>
<evidence type="ECO:0000256" key="5">
    <source>
        <dbReference type="ARBA" id="ARBA00023163"/>
    </source>
</evidence>
<dbReference type="Proteomes" id="UP000197065">
    <property type="component" value="Unassembled WGS sequence"/>
</dbReference>
<keyword evidence="8" id="KW-1185">Reference proteome</keyword>
<dbReference type="InterPro" id="IPR004839">
    <property type="entry name" value="Aminotransferase_I/II_large"/>
</dbReference>
<dbReference type="PANTHER" id="PTHR46577">
    <property type="entry name" value="HTH-TYPE TRANSCRIPTIONAL REGULATORY PROTEIN GABR"/>
    <property type="match status" value="1"/>
</dbReference>
<dbReference type="InterPro" id="IPR036388">
    <property type="entry name" value="WH-like_DNA-bd_sf"/>
</dbReference>
<dbReference type="OrthoDB" id="9808770at2"/>
<dbReference type="AlphaFoldDB" id="A0A212RVQ2"/>
<dbReference type="PANTHER" id="PTHR46577:SF1">
    <property type="entry name" value="HTH-TYPE TRANSCRIPTIONAL REGULATORY PROTEIN GABR"/>
    <property type="match status" value="1"/>
</dbReference>
<dbReference type="GO" id="GO:0003677">
    <property type="term" value="F:DNA binding"/>
    <property type="evidence" value="ECO:0007669"/>
    <property type="project" value="UniProtKB-KW"/>
</dbReference>
<evidence type="ECO:0000313" key="8">
    <source>
        <dbReference type="Proteomes" id="UP000197065"/>
    </source>
</evidence>
<dbReference type="SUPFAM" id="SSF53383">
    <property type="entry name" value="PLP-dependent transferases"/>
    <property type="match status" value="1"/>
</dbReference>